<dbReference type="InterPro" id="IPR000504">
    <property type="entry name" value="RRM_dom"/>
</dbReference>
<feature type="region of interest" description="Disordered" evidence="3">
    <location>
        <begin position="701"/>
        <end position="797"/>
    </location>
</feature>
<dbReference type="Pfam" id="PF04818">
    <property type="entry name" value="CID"/>
    <property type="match status" value="1"/>
</dbReference>
<feature type="compositionally biased region" description="Low complexity" evidence="3">
    <location>
        <begin position="227"/>
        <end position="240"/>
    </location>
</feature>
<dbReference type="PROSITE" id="PS50128">
    <property type="entry name" value="SURP"/>
    <property type="match status" value="1"/>
</dbReference>
<dbReference type="InterPro" id="IPR012677">
    <property type="entry name" value="Nucleotide-bd_a/b_plait_sf"/>
</dbReference>
<dbReference type="Pfam" id="PF01805">
    <property type="entry name" value="Surp"/>
    <property type="match status" value="1"/>
</dbReference>
<feature type="compositionally biased region" description="Basic and acidic residues" evidence="3">
    <location>
        <begin position="277"/>
        <end position="288"/>
    </location>
</feature>
<evidence type="ECO:0000256" key="3">
    <source>
        <dbReference type="SAM" id="MobiDB-lite"/>
    </source>
</evidence>
<feature type="domain" description="SURP motif" evidence="5">
    <location>
        <begin position="442"/>
        <end position="485"/>
    </location>
</feature>
<dbReference type="OrthoDB" id="377209at2759"/>
<dbReference type="PROSITE" id="PS50102">
    <property type="entry name" value="RRM"/>
    <property type="match status" value="1"/>
</dbReference>
<name>A0A9P6JCX5_MORAP</name>
<dbReference type="InterPro" id="IPR006569">
    <property type="entry name" value="CID_dom"/>
</dbReference>
<dbReference type="EMBL" id="JAAAHY010000252">
    <property type="protein sequence ID" value="KAF9965465.1"/>
    <property type="molecule type" value="Genomic_DNA"/>
</dbReference>
<dbReference type="InterPro" id="IPR032157">
    <property type="entry name" value="PAC4"/>
</dbReference>
<feature type="region of interest" description="Disordered" evidence="3">
    <location>
        <begin position="226"/>
        <end position="265"/>
    </location>
</feature>
<organism evidence="7 8">
    <name type="scientific">Mortierella alpina</name>
    <name type="common">Oleaginous fungus</name>
    <name type="synonym">Mortierella renispora</name>
    <dbReference type="NCBI Taxonomy" id="64518"/>
    <lineage>
        <taxon>Eukaryota</taxon>
        <taxon>Fungi</taxon>
        <taxon>Fungi incertae sedis</taxon>
        <taxon>Mucoromycota</taxon>
        <taxon>Mortierellomycotina</taxon>
        <taxon>Mortierellomycetes</taxon>
        <taxon>Mortierellales</taxon>
        <taxon>Mortierellaceae</taxon>
        <taxon>Mortierella</taxon>
    </lineage>
</organism>
<dbReference type="GO" id="GO:0006396">
    <property type="term" value="P:RNA processing"/>
    <property type="evidence" value="ECO:0007669"/>
    <property type="project" value="InterPro"/>
</dbReference>
<dbReference type="AlphaFoldDB" id="A0A9P6JCX5"/>
<keyword evidence="8" id="KW-1185">Reference proteome</keyword>
<dbReference type="SUPFAM" id="SSF109905">
    <property type="entry name" value="Surp module (SWAP domain)"/>
    <property type="match status" value="1"/>
</dbReference>
<dbReference type="PANTHER" id="PTHR23140:SF0">
    <property type="entry name" value="U2 SNRNP-ASSOCIATED SURP MOTIF-CONTAINING PROTEIN"/>
    <property type="match status" value="1"/>
</dbReference>
<dbReference type="InterPro" id="IPR051485">
    <property type="entry name" value="SR-CTD_assoc_factor"/>
</dbReference>
<gene>
    <name evidence="7" type="primary">U2SURP</name>
    <name evidence="7" type="ORF">BGZ70_004802</name>
</gene>
<dbReference type="SMART" id="SM00582">
    <property type="entry name" value="RPR"/>
    <property type="match status" value="1"/>
</dbReference>
<dbReference type="Pfam" id="PF00076">
    <property type="entry name" value="RRM_1"/>
    <property type="match status" value="1"/>
</dbReference>
<evidence type="ECO:0000259" key="6">
    <source>
        <dbReference type="PROSITE" id="PS51391"/>
    </source>
</evidence>
<feature type="region of interest" description="Disordered" evidence="3">
    <location>
        <begin position="277"/>
        <end position="313"/>
    </location>
</feature>
<dbReference type="InterPro" id="IPR035009">
    <property type="entry name" value="SR140_RRM"/>
</dbReference>
<dbReference type="SUPFAM" id="SSF54928">
    <property type="entry name" value="RNA-binding domain, RBD"/>
    <property type="match status" value="1"/>
</dbReference>
<dbReference type="InterPro" id="IPR035967">
    <property type="entry name" value="SWAP/Surp_sf"/>
</dbReference>
<dbReference type="PROSITE" id="PS51391">
    <property type="entry name" value="CID"/>
    <property type="match status" value="1"/>
</dbReference>
<evidence type="ECO:0000256" key="1">
    <source>
        <dbReference type="ARBA" id="ARBA00022884"/>
    </source>
</evidence>
<feature type="compositionally biased region" description="Polar residues" evidence="3">
    <location>
        <begin position="722"/>
        <end position="731"/>
    </location>
</feature>
<feature type="compositionally biased region" description="Polar residues" evidence="3">
    <location>
        <begin position="701"/>
        <end position="711"/>
    </location>
</feature>
<accession>A0A9P6JCX5</accession>
<dbReference type="SMART" id="SM00648">
    <property type="entry name" value="SWAP"/>
    <property type="match status" value="1"/>
</dbReference>
<dbReference type="Pfam" id="PF16093">
    <property type="entry name" value="PAC4"/>
    <property type="match status" value="1"/>
</dbReference>
<dbReference type="GO" id="GO:0003723">
    <property type="term" value="F:RNA binding"/>
    <property type="evidence" value="ECO:0007669"/>
    <property type="project" value="UniProtKB-UniRule"/>
</dbReference>
<reference evidence="7" key="1">
    <citation type="journal article" date="2020" name="Fungal Divers.">
        <title>Resolving the Mortierellaceae phylogeny through synthesis of multi-gene phylogenetics and phylogenomics.</title>
        <authorList>
            <person name="Vandepol N."/>
            <person name="Liber J."/>
            <person name="Desiro A."/>
            <person name="Na H."/>
            <person name="Kennedy M."/>
            <person name="Barry K."/>
            <person name="Grigoriev I.V."/>
            <person name="Miller A.N."/>
            <person name="O'Donnell K."/>
            <person name="Stajich J.E."/>
            <person name="Bonito G."/>
        </authorList>
    </citation>
    <scope>NUCLEOTIDE SEQUENCE</scope>
    <source>
        <strain evidence="7">CK1249</strain>
    </source>
</reference>
<dbReference type="InterPro" id="IPR008942">
    <property type="entry name" value="ENTH_VHS"/>
</dbReference>
<feature type="domain" description="RRM" evidence="4">
    <location>
        <begin position="312"/>
        <end position="393"/>
    </location>
</feature>
<proteinExistence type="predicted"/>
<dbReference type="SMART" id="SM00360">
    <property type="entry name" value="RRM"/>
    <property type="match status" value="1"/>
</dbReference>
<evidence type="ECO:0000313" key="8">
    <source>
        <dbReference type="Proteomes" id="UP000738359"/>
    </source>
</evidence>
<dbReference type="GO" id="GO:0043248">
    <property type="term" value="P:proteasome assembly"/>
    <property type="evidence" value="ECO:0007669"/>
    <property type="project" value="InterPro"/>
</dbReference>
<keyword evidence="1 2" id="KW-0694">RNA-binding</keyword>
<feature type="domain" description="CID" evidence="6">
    <location>
        <begin position="550"/>
        <end position="695"/>
    </location>
</feature>
<evidence type="ECO:0000313" key="7">
    <source>
        <dbReference type="EMBL" id="KAF9965465.1"/>
    </source>
</evidence>
<dbReference type="Gene3D" id="1.25.40.90">
    <property type="match status" value="1"/>
</dbReference>
<dbReference type="InterPro" id="IPR000061">
    <property type="entry name" value="Surp"/>
</dbReference>
<dbReference type="CDD" id="cd12223">
    <property type="entry name" value="RRM_SR140"/>
    <property type="match status" value="1"/>
</dbReference>
<comment type="caution">
    <text evidence="7">The sequence shown here is derived from an EMBL/GenBank/DDBJ whole genome shotgun (WGS) entry which is preliminary data.</text>
</comment>
<dbReference type="InterPro" id="IPR035979">
    <property type="entry name" value="RBD_domain_sf"/>
</dbReference>
<evidence type="ECO:0000259" key="4">
    <source>
        <dbReference type="PROSITE" id="PS50102"/>
    </source>
</evidence>
<dbReference type="Gene3D" id="3.30.70.330">
    <property type="match status" value="1"/>
</dbReference>
<evidence type="ECO:0000259" key="5">
    <source>
        <dbReference type="PROSITE" id="PS50128"/>
    </source>
</evidence>
<dbReference type="PANTHER" id="PTHR23140">
    <property type="entry name" value="RNA PROCESSING PROTEIN LD23810P"/>
    <property type="match status" value="1"/>
</dbReference>
<evidence type="ECO:0000256" key="2">
    <source>
        <dbReference type="PROSITE-ProRule" id="PRU00176"/>
    </source>
</evidence>
<sequence>MNQQPVYVQVTALDNSAWIWISAGANPLMQQHQQFQGGPSSASAAGGAFGDFAMAMPAFRPGQPAVSSTLLGNPIDETAAHMARRLATRFKRQFLVNVDIPATSDNAMLLAFAERKLIDMLRDTTIADSKVAGFTIGAQKRSNPFQKHKEEAELKRRKESEEAAKAYADFVASFEVSDTKKEKTFVKGKSSFVPTASVFGQDDEDEAEKDVEAKAKAAYRPQMFVQASSSSDSTSTSPASNKTNLTIPGMEPEPTPYVRDAKARRKKERDAFLEELKKSQAERDERAGARGTRPVADDIKTGSRDTGDPNTTNLYIGNINPTVNEEQLCMEFAKYGPIASIKIMWPRTQEEIDRNRNCGFVSFMERADAAVALKEMEGMELMGYIMKLGWGKAVALPTVPFFVHKDYKGPSKAATVPVRKSIVPSATDIIVTKPKSLQTLVYIHRVVERVLVHGSDFEQALIEKELRNPAFAFLVDHKSPEHIYYRWKLFSMKQGDTATRWRTEPFKMVDGGPVWVPPLMTFTDEVFEEDERLLEAHEDEFEKGHTKGALSRGARGFFEAQLRMMTSQRRSIGRAMMFCMQNAEAAEEIVDIIVGSMILPNTPQTARLARLYLISDVLHNCSVPLPNVWKFRSALEVKLPMIFEALNGIYRGFEGRLKAEQFRRQITNVLAVWENWIVFPQEYIDNLANVLTRRDAIQQQNESLSSVNASSAPAHLPPRTDPSGSHSNDSEMMTAPAGAGDIARVPTADKDRSGMSMENEDIDGVPMEDEDLDGVPMEDEDLDGVPMEDEDLDGVPM</sequence>
<dbReference type="GO" id="GO:0005634">
    <property type="term" value="C:nucleus"/>
    <property type="evidence" value="ECO:0007669"/>
    <property type="project" value="TreeGrafter"/>
</dbReference>
<feature type="compositionally biased region" description="Basic and acidic residues" evidence="3">
    <location>
        <begin position="295"/>
        <end position="307"/>
    </location>
</feature>
<protein>
    <submittedName>
        <fullName evidence="7">U2 snRNP-associated SURP domain-containing protein</fullName>
    </submittedName>
</protein>
<dbReference type="Gene3D" id="1.10.10.790">
    <property type="entry name" value="Surp module"/>
    <property type="match status" value="1"/>
</dbReference>
<dbReference type="Proteomes" id="UP000738359">
    <property type="component" value="Unassembled WGS sequence"/>
</dbReference>
<feature type="compositionally biased region" description="Acidic residues" evidence="3">
    <location>
        <begin position="758"/>
        <end position="797"/>
    </location>
</feature>
<dbReference type="SUPFAM" id="SSF48464">
    <property type="entry name" value="ENTH/VHS domain"/>
    <property type="match status" value="1"/>
</dbReference>